<dbReference type="EMBL" id="LR797252">
    <property type="protein sequence ID" value="CAB4196703.1"/>
    <property type="molecule type" value="Genomic_DNA"/>
</dbReference>
<gene>
    <name evidence="1" type="ORF">UFOVP1290_223</name>
</gene>
<evidence type="ECO:0000313" key="1">
    <source>
        <dbReference type="EMBL" id="CAB4196703.1"/>
    </source>
</evidence>
<protein>
    <submittedName>
        <fullName evidence="1">Uncharacterized protein</fullName>
    </submittedName>
</protein>
<proteinExistence type="predicted"/>
<sequence length="175" mass="20863">MFNRNNRMKMDDLRYKVRWEPVASTPFDNSLSLADNLRKFKGITSNVVLYLTNAQMFQEELRGEIFSYENNLTLWDSKDGANINYESSIETFPKNKIFLITENGILSMELPREYYERIYYNHPVDPYPYFPKKECGHTTYAFCDCWRSTRIDGKPQLQRKPCYHLVNKECNCTIF</sequence>
<organism evidence="1">
    <name type="scientific">uncultured Caudovirales phage</name>
    <dbReference type="NCBI Taxonomy" id="2100421"/>
    <lineage>
        <taxon>Viruses</taxon>
        <taxon>Duplodnaviria</taxon>
        <taxon>Heunggongvirae</taxon>
        <taxon>Uroviricota</taxon>
        <taxon>Caudoviricetes</taxon>
        <taxon>Peduoviridae</taxon>
        <taxon>Maltschvirus</taxon>
        <taxon>Maltschvirus maltsch</taxon>
    </lineage>
</organism>
<reference evidence="1" key="1">
    <citation type="submission" date="2020-05" db="EMBL/GenBank/DDBJ databases">
        <authorList>
            <person name="Chiriac C."/>
            <person name="Salcher M."/>
            <person name="Ghai R."/>
            <person name="Kavagutti S V."/>
        </authorList>
    </citation>
    <scope>NUCLEOTIDE SEQUENCE</scope>
</reference>
<name>A0A6J5RH63_9CAUD</name>
<accession>A0A6J5RH63</accession>